<dbReference type="EMBL" id="UGLH01000006">
    <property type="protein sequence ID" value="STT85791.1"/>
    <property type="molecule type" value="Genomic_DNA"/>
</dbReference>
<evidence type="ECO:0000256" key="1">
    <source>
        <dbReference type="SAM" id="Phobius"/>
    </source>
</evidence>
<keyword evidence="1" id="KW-0812">Transmembrane</keyword>
<accession>A0A377XV44</accession>
<evidence type="ECO:0000313" key="3">
    <source>
        <dbReference type="Proteomes" id="UP000254340"/>
    </source>
</evidence>
<organism evidence="2 3">
    <name type="scientific">Klebsiella pneumoniae</name>
    <dbReference type="NCBI Taxonomy" id="573"/>
    <lineage>
        <taxon>Bacteria</taxon>
        <taxon>Pseudomonadati</taxon>
        <taxon>Pseudomonadota</taxon>
        <taxon>Gammaproteobacteria</taxon>
        <taxon>Enterobacterales</taxon>
        <taxon>Enterobacteriaceae</taxon>
        <taxon>Klebsiella/Raoultella group</taxon>
        <taxon>Klebsiella</taxon>
        <taxon>Klebsiella pneumoniae complex</taxon>
    </lineage>
</organism>
<gene>
    <name evidence="2" type="ORF">NCTC5047_06882</name>
</gene>
<feature type="transmembrane region" description="Helical" evidence="1">
    <location>
        <begin position="62"/>
        <end position="83"/>
    </location>
</feature>
<dbReference type="AlphaFoldDB" id="A0A377XV44"/>
<proteinExistence type="predicted"/>
<reference evidence="2 3" key="1">
    <citation type="submission" date="2018-06" db="EMBL/GenBank/DDBJ databases">
        <authorList>
            <consortium name="Pathogen Informatics"/>
            <person name="Doyle S."/>
        </authorList>
    </citation>
    <scope>NUCLEOTIDE SEQUENCE [LARGE SCALE GENOMIC DNA]</scope>
    <source>
        <strain evidence="2 3">NCTC5047</strain>
    </source>
</reference>
<sequence>MRSDNFSHYGFWHDLGNWLDDSGLNAHFLCQLARFTTRQSLYTLFLLRLLHNRLFASLRFGFLLRLTFVVTAAAGAFAARLLLVTGFRFLRVVA</sequence>
<dbReference type="Proteomes" id="UP000254340">
    <property type="component" value="Unassembled WGS sequence"/>
</dbReference>
<evidence type="ECO:0000313" key="2">
    <source>
        <dbReference type="EMBL" id="STT85791.1"/>
    </source>
</evidence>
<keyword evidence="1" id="KW-0472">Membrane</keyword>
<keyword evidence="1" id="KW-1133">Transmembrane helix</keyword>
<name>A0A377XV44_KLEPN</name>
<protein>
    <submittedName>
        <fullName evidence="2">Uncharacterized protein</fullName>
    </submittedName>
</protein>